<reference evidence="1 2" key="1">
    <citation type="submission" date="2014-02" db="EMBL/GenBank/DDBJ databases">
        <title>Expanding our view of genomic diversity in Candidatus Accumulibacter clades.</title>
        <authorList>
            <person name="Skennerton C.T."/>
            <person name="Barr J.J."/>
            <person name="Slater F.R."/>
            <person name="Bond P.L."/>
            <person name="Tyson G.W."/>
        </authorList>
    </citation>
    <scope>NUCLEOTIDE SEQUENCE [LARGE SCALE GENOMIC DNA]</scope>
    <source>
        <strain evidence="2">BA-91</strain>
    </source>
</reference>
<protein>
    <recommendedName>
        <fullName evidence="3">Phasin domain-containing protein</fullName>
    </recommendedName>
</protein>
<dbReference type="Proteomes" id="UP000020077">
    <property type="component" value="Unassembled WGS sequence"/>
</dbReference>
<dbReference type="EMBL" id="JDVG02000333">
    <property type="protein sequence ID" value="KFB72817.1"/>
    <property type="molecule type" value="Genomic_DNA"/>
</dbReference>
<accession>A0A080LVU1</accession>
<comment type="caution">
    <text evidence="1">The sequence shown here is derived from an EMBL/GenBank/DDBJ whole genome shotgun (WGS) entry which is preliminary data.</text>
</comment>
<organism evidence="1 2">
    <name type="scientific">Candidatus Accumulibacter phosphatis</name>
    <dbReference type="NCBI Taxonomy" id="327160"/>
    <lineage>
        <taxon>Bacteria</taxon>
        <taxon>Pseudomonadati</taxon>
        <taxon>Pseudomonadota</taxon>
        <taxon>Betaproteobacteria</taxon>
        <taxon>Candidatus Accumulibacter</taxon>
    </lineage>
</organism>
<evidence type="ECO:0000313" key="2">
    <source>
        <dbReference type="Proteomes" id="UP000020077"/>
    </source>
</evidence>
<evidence type="ECO:0008006" key="3">
    <source>
        <dbReference type="Google" id="ProtNLM"/>
    </source>
</evidence>
<dbReference type="AlphaFoldDB" id="A0A080LVU1"/>
<proteinExistence type="predicted"/>
<evidence type="ECO:0000313" key="1">
    <source>
        <dbReference type="EMBL" id="KFB72817.1"/>
    </source>
</evidence>
<name>A0A080LVU1_9PROT</name>
<gene>
    <name evidence="1" type="ORF">AW09_001971</name>
</gene>
<sequence length="163" mass="17722">MTQEELRDQLLSPVLQWTRLGRQSSELIVGSLEVISERSNGLLRGAMRRDPHDWNEMGLMTREKLTVPIEAAVAMLSAIPSQVQQFVSESTAASSAVAGSALALASSRSPAEFSARQAAFCSALTGLAVNWYQLWGRAGAVVEEGLRPILRQVKSNAERLGDR</sequence>